<dbReference type="InterPro" id="IPR036524">
    <property type="entry name" value="Frataxin/CyaY_sf"/>
</dbReference>
<evidence type="ECO:0000256" key="6">
    <source>
        <dbReference type="ARBA" id="ARBA00022496"/>
    </source>
</evidence>
<evidence type="ECO:0000256" key="10">
    <source>
        <dbReference type="ARBA" id="ARBA00023065"/>
    </source>
</evidence>
<keyword evidence="10" id="KW-0406">Ion transport</keyword>
<keyword evidence="7" id="KW-0809">Transit peptide</keyword>
<dbReference type="PANTHER" id="PTHR16821:SF2">
    <property type="entry name" value="FRATAXIN, MITOCHONDRIAL"/>
    <property type="match status" value="1"/>
</dbReference>
<evidence type="ECO:0000256" key="13">
    <source>
        <dbReference type="SAM" id="Coils"/>
    </source>
</evidence>
<keyword evidence="5" id="KW-0813">Transport</keyword>
<comment type="caution">
    <text evidence="14">The sequence shown here is derived from an EMBL/GenBank/DDBJ whole genome shotgun (WGS) entry which is preliminary data.</text>
</comment>
<evidence type="ECO:0000256" key="7">
    <source>
        <dbReference type="ARBA" id="ARBA00022946"/>
    </source>
</evidence>
<evidence type="ECO:0000256" key="8">
    <source>
        <dbReference type="ARBA" id="ARBA00023002"/>
    </source>
</evidence>
<dbReference type="PROSITE" id="PS50810">
    <property type="entry name" value="FRATAXIN_2"/>
    <property type="match status" value="1"/>
</dbReference>
<dbReference type="SMART" id="SM01219">
    <property type="entry name" value="Frataxin_Cyay"/>
    <property type="match status" value="1"/>
</dbReference>
<dbReference type="Gene3D" id="3.30.920.10">
    <property type="entry name" value="Frataxin/CyaY"/>
    <property type="match status" value="1"/>
</dbReference>
<evidence type="ECO:0000256" key="3">
    <source>
        <dbReference type="ARBA" id="ARBA00013107"/>
    </source>
</evidence>
<proteinExistence type="inferred from homology"/>
<keyword evidence="6" id="KW-0410">Iron transport</keyword>
<dbReference type="PANTHER" id="PTHR16821">
    <property type="entry name" value="FRATAXIN"/>
    <property type="match status" value="1"/>
</dbReference>
<evidence type="ECO:0000313" key="14">
    <source>
        <dbReference type="EMBL" id="KAK8482132.1"/>
    </source>
</evidence>
<keyword evidence="9" id="KW-0408">Iron</keyword>
<dbReference type="Proteomes" id="UP001396334">
    <property type="component" value="Unassembled WGS sequence"/>
</dbReference>
<comment type="catalytic activity">
    <reaction evidence="12">
        <text>4 Fe(2+) + O2 + 4 H(+) = 4 Fe(3+) + 2 H2O</text>
        <dbReference type="Rhea" id="RHEA:11148"/>
        <dbReference type="ChEBI" id="CHEBI:15377"/>
        <dbReference type="ChEBI" id="CHEBI:15378"/>
        <dbReference type="ChEBI" id="CHEBI:15379"/>
        <dbReference type="ChEBI" id="CHEBI:29033"/>
        <dbReference type="ChEBI" id="CHEBI:29034"/>
        <dbReference type="EC" id="1.16.3.1"/>
    </reaction>
</comment>
<dbReference type="InterPro" id="IPR017789">
    <property type="entry name" value="Frataxin"/>
</dbReference>
<feature type="coiled-coil region" evidence="13">
    <location>
        <begin position="164"/>
        <end position="191"/>
    </location>
</feature>
<evidence type="ECO:0000256" key="1">
    <source>
        <dbReference type="ARBA" id="ARBA00004173"/>
    </source>
</evidence>
<accession>A0ABR1ZND7</accession>
<protein>
    <recommendedName>
        <fullName evidence="3">ferroxidase</fullName>
        <ecNumber evidence="3">1.16.3.1</ecNumber>
    </recommendedName>
</protein>
<evidence type="ECO:0000256" key="11">
    <source>
        <dbReference type="ARBA" id="ARBA00023128"/>
    </source>
</evidence>
<dbReference type="NCBIfam" id="TIGR03422">
    <property type="entry name" value="mito_frataxin"/>
    <property type="match status" value="1"/>
</dbReference>
<dbReference type="PRINTS" id="PR00904">
    <property type="entry name" value="FRATAXIN"/>
</dbReference>
<comment type="subcellular location">
    <subcellularLocation>
        <location evidence="1">Mitochondrion</location>
    </subcellularLocation>
</comment>
<evidence type="ECO:0000256" key="2">
    <source>
        <dbReference type="ARBA" id="ARBA00008183"/>
    </source>
</evidence>
<comment type="similarity">
    <text evidence="2">Belongs to the frataxin family.</text>
</comment>
<evidence type="ECO:0000256" key="12">
    <source>
        <dbReference type="ARBA" id="ARBA00047990"/>
    </source>
</evidence>
<dbReference type="Pfam" id="PF01491">
    <property type="entry name" value="Frataxin_Cyay"/>
    <property type="match status" value="1"/>
</dbReference>
<organism evidence="14 15">
    <name type="scientific">Hibiscus sabdariffa</name>
    <name type="common">roselle</name>
    <dbReference type="NCBI Taxonomy" id="183260"/>
    <lineage>
        <taxon>Eukaryota</taxon>
        <taxon>Viridiplantae</taxon>
        <taxon>Streptophyta</taxon>
        <taxon>Embryophyta</taxon>
        <taxon>Tracheophyta</taxon>
        <taxon>Spermatophyta</taxon>
        <taxon>Magnoliopsida</taxon>
        <taxon>eudicotyledons</taxon>
        <taxon>Gunneridae</taxon>
        <taxon>Pentapetalae</taxon>
        <taxon>rosids</taxon>
        <taxon>malvids</taxon>
        <taxon>Malvales</taxon>
        <taxon>Malvaceae</taxon>
        <taxon>Malvoideae</taxon>
        <taxon>Hibiscus</taxon>
    </lineage>
</organism>
<dbReference type="EMBL" id="JBBPBN010000814">
    <property type="protein sequence ID" value="KAK8482132.1"/>
    <property type="molecule type" value="Genomic_DNA"/>
</dbReference>
<keyword evidence="8" id="KW-0560">Oxidoreductase</keyword>
<evidence type="ECO:0000256" key="5">
    <source>
        <dbReference type="ARBA" id="ARBA00022448"/>
    </source>
</evidence>
<name>A0ABR1ZND7_9ROSI</name>
<dbReference type="SUPFAM" id="SSF55387">
    <property type="entry name" value="Frataxin/Nqo15-like"/>
    <property type="match status" value="1"/>
</dbReference>
<keyword evidence="13" id="KW-0175">Coiled coil</keyword>
<evidence type="ECO:0000313" key="15">
    <source>
        <dbReference type="Proteomes" id="UP001396334"/>
    </source>
</evidence>
<gene>
    <name evidence="14" type="ORF">V6N11_063476</name>
</gene>
<dbReference type="InterPro" id="IPR002908">
    <property type="entry name" value="Frataxin/CyaY"/>
</dbReference>
<keyword evidence="15" id="KW-1185">Reference proteome</keyword>
<dbReference type="EC" id="1.16.3.1" evidence="3"/>
<keyword evidence="4" id="KW-0409">Iron storage</keyword>
<sequence>MASRLPLLRRISKLFKAPPPAPLRSSRRSLSLRFLLPQAPTPNVSPWSFASSRSFCSGPLNIPQDSQGPAPIDYRSVLLEDEFHGLANSTIHDLQEKLEEYGDVVELDGFDVDYGNEVLTLKLGALGTYVMNKQTPNRQIWLSSPISGPSRFDWDHNAQAWVYRRTKANLLKLLESELEQLCDQLQRKITSNRFQSISIVAYLEIVHVIVLVTGRRYDI</sequence>
<evidence type="ECO:0000256" key="4">
    <source>
        <dbReference type="ARBA" id="ARBA00022434"/>
    </source>
</evidence>
<evidence type="ECO:0000256" key="9">
    <source>
        <dbReference type="ARBA" id="ARBA00023004"/>
    </source>
</evidence>
<keyword evidence="11" id="KW-0496">Mitochondrion</keyword>
<reference evidence="14 15" key="1">
    <citation type="journal article" date="2024" name="G3 (Bethesda)">
        <title>Genome assembly of Hibiscus sabdariffa L. provides insights into metabolisms of medicinal natural products.</title>
        <authorList>
            <person name="Kim T."/>
        </authorList>
    </citation>
    <scope>NUCLEOTIDE SEQUENCE [LARGE SCALE GENOMIC DNA]</scope>
    <source>
        <strain evidence="14">TK-2024</strain>
        <tissue evidence="14">Old leaves</tissue>
    </source>
</reference>
<dbReference type="NCBIfam" id="TIGR03421">
    <property type="entry name" value="FeS_CyaY"/>
    <property type="match status" value="1"/>
</dbReference>